<evidence type="ECO:0000313" key="3">
    <source>
        <dbReference type="EMBL" id="CAB4543330.1"/>
    </source>
</evidence>
<sequence length="312" mass="34628">MKKLDINSAITTVRDQIGEAIRARVIGPNADQRTQEIIDAPGERLFTEDRPIIRVHSDASMFIGGLRALLLQSLHPLAMAGVAQHSDYRNDPWGRLQRTADFLATTTFGPVTEVEKIIARIKMVHTRVTGFASDGRPYSANDPHLLRWVHVAEVDSFLAAHQRYGAYPLDQQGRDGYVQDVAVIARLLGVSNPPESEKELKQQLHDYRPELASTDESRDAAKYLIFEPPLPVTARVAYSALVAATIATLPSWTRKPLRLPLLPITEKFALRPLGDAVTRAIRWATVPTSPYLRDKDNPATDSNANLKTNADS</sequence>
<feature type="compositionally biased region" description="Polar residues" evidence="1">
    <location>
        <begin position="299"/>
        <end position="312"/>
    </location>
</feature>
<dbReference type="GO" id="GO:0016491">
    <property type="term" value="F:oxidoreductase activity"/>
    <property type="evidence" value="ECO:0007669"/>
    <property type="project" value="InterPro"/>
</dbReference>
<protein>
    <submittedName>
        <fullName evidence="3">Unannotated protein</fullName>
    </submittedName>
</protein>
<feature type="region of interest" description="Disordered" evidence="1">
    <location>
        <begin position="292"/>
        <end position="312"/>
    </location>
</feature>
<reference evidence="3" key="1">
    <citation type="submission" date="2020-05" db="EMBL/GenBank/DDBJ databases">
        <authorList>
            <person name="Chiriac C."/>
            <person name="Salcher M."/>
            <person name="Ghai R."/>
            <person name="Kavagutti S V."/>
        </authorList>
    </citation>
    <scope>NUCLEOTIDE SEQUENCE</scope>
</reference>
<dbReference type="EMBL" id="CAEZSE010000204">
    <property type="protein sequence ID" value="CAB4543330.1"/>
    <property type="molecule type" value="Genomic_DNA"/>
</dbReference>
<organism evidence="3">
    <name type="scientific">freshwater metagenome</name>
    <dbReference type="NCBI Taxonomy" id="449393"/>
    <lineage>
        <taxon>unclassified sequences</taxon>
        <taxon>metagenomes</taxon>
        <taxon>ecological metagenomes</taxon>
    </lineage>
</organism>
<dbReference type="InterPro" id="IPR018713">
    <property type="entry name" value="MPAB/Lcp_cat_dom"/>
</dbReference>
<evidence type="ECO:0000256" key="1">
    <source>
        <dbReference type="SAM" id="MobiDB-lite"/>
    </source>
</evidence>
<proteinExistence type="predicted"/>
<dbReference type="PANTHER" id="PTHR36151:SF3">
    <property type="entry name" value="ER-BOUND OXYGENASE MPAB_MPAB'_RUBBER OXYGENASE CATALYTIC DOMAIN-CONTAINING PROTEIN"/>
    <property type="match status" value="1"/>
</dbReference>
<dbReference type="AlphaFoldDB" id="A0A6J6BVU9"/>
<evidence type="ECO:0000259" key="2">
    <source>
        <dbReference type="Pfam" id="PF09995"/>
    </source>
</evidence>
<gene>
    <name evidence="3" type="ORF">UFOPK1353_01058</name>
</gene>
<name>A0A6J6BVU9_9ZZZZ</name>
<dbReference type="Pfam" id="PF09995">
    <property type="entry name" value="MPAB_Lcp_cat"/>
    <property type="match status" value="1"/>
</dbReference>
<dbReference type="PANTHER" id="PTHR36151">
    <property type="entry name" value="BLR2777 PROTEIN"/>
    <property type="match status" value="1"/>
</dbReference>
<accession>A0A6J6BVU9</accession>
<feature type="domain" description="ER-bound oxygenase mpaB/mpaB'/Rubber oxygenase catalytic" evidence="2">
    <location>
        <begin position="54"/>
        <end position="277"/>
    </location>
</feature>